<accession>A0A4R3MBN2</accession>
<organism evidence="2 3">
    <name type="scientific">Tepidamorphus gemmatus</name>
    <dbReference type="NCBI Taxonomy" id="747076"/>
    <lineage>
        <taxon>Bacteria</taxon>
        <taxon>Pseudomonadati</taxon>
        <taxon>Pseudomonadota</taxon>
        <taxon>Alphaproteobacteria</taxon>
        <taxon>Hyphomicrobiales</taxon>
        <taxon>Tepidamorphaceae</taxon>
        <taxon>Tepidamorphus</taxon>
    </lineage>
</organism>
<dbReference type="EMBL" id="SMAK01000005">
    <property type="protein sequence ID" value="TCT10542.1"/>
    <property type="molecule type" value="Genomic_DNA"/>
</dbReference>
<name>A0A4R3MBN2_9HYPH</name>
<evidence type="ECO:0000313" key="3">
    <source>
        <dbReference type="Proteomes" id="UP000295678"/>
    </source>
</evidence>
<gene>
    <name evidence="2" type="ORF">EDC22_10540</name>
</gene>
<evidence type="ECO:0000256" key="1">
    <source>
        <dbReference type="SAM" id="Phobius"/>
    </source>
</evidence>
<keyword evidence="3" id="KW-1185">Reference proteome</keyword>
<protein>
    <submittedName>
        <fullName evidence="2">Uncharacterized protein</fullName>
    </submittedName>
</protein>
<keyword evidence="1" id="KW-1133">Transmembrane helix</keyword>
<dbReference type="AlphaFoldDB" id="A0A4R3MBN2"/>
<proteinExistence type="predicted"/>
<keyword evidence="1" id="KW-0472">Membrane</keyword>
<dbReference type="Proteomes" id="UP000295678">
    <property type="component" value="Unassembled WGS sequence"/>
</dbReference>
<sequence length="52" mass="5629">MGKTIAVILALAMLAQIIKPFGLPGLRRRSDAWKIALFALAIMVLVVGLRPN</sequence>
<comment type="caution">
    <text evidence="2">The sequence shown here is derived from an EMBL/GenBank/DDBJ whole genome shotgun (WGS) entry which is preliminary data.</text>
</comment>
<reference evidence="2 3" key="1">
    <citation type="submission" date="2019-03" db="EMBL/GenBank/DDBJ databases">
        <title>Genomic Encyclopedia of Type Strains, Phase IV (KMG-IV): sequencing the most valuable type-strain genomes for metagenomic binning, comparative biology and taxonomic classification.</title>
        <authorList>
            <person name="Goeker M."/>
        </authorList>
    </citation>
    <scope>NUCLEOTIDE SEQUENCE [LARGE SCALE GENOMIC DNA]</scope>
    <source>
        <strain evidence="2 3">DSM 19345</strain>
    </source>
</reference>
<dbReference type="RefSeq" id="WP_165926848.1">
    <property type="nucleotide sequence ID" value="NZ_SMAK01000005.1"/>
</dbReference>
<evidence type="ECO:0000313" key="2">
    <source>
        <dbReference type="EMBL" id="TCT10542.1"/>
    </source>
</evidence>
<keyword evidence="1" id="KW-0812">Transmembrane</keyword>
<feature type="transmembrane region" description="Helical" evidence="1">
    <location>
        <begin position="30"/>
        <end position="49"/>
    </location>
</feature>